<name>A0A0C5FKK8_9ACTN</name>
<dbReference type="STRING" id="477245.TU94_00575"/>
<dbReference type="InterPro" id="IPR036271">
    <property type="entry name" value="Tet_transcr_reg_TetR-rel_C_sf"/>
</dbReference>
<dbReference type="PATRIC" id="fig|477245.3.peg.141"/>
<dbReference type="Gene3D" id="1.10.357.10">
    <property type="entry name" value="Tetracycline Repressor, domain 2"/>
    <property type="match status" value="1"/>
</dbReference>
<dbReference type="GO" id="GO:0003700">
    <property type="term" value="F:DNA-binding transcription factor activity"/>
    <property type="evidence" value="ECO:0007669"/>
    <property type="project" value="TreeGrafter"/>
</dbReference>
<dbReference type="PANTHER" id="PTHR30055">
    <property type="entry name" value="HTH-TYPE TRANSCRIPTIONAL REGULATOR RUTR"/>
    <property type="match status" value="1"/>
</dbReference>
<organism evidence="6 7">
    <name type="scientific">Streptomyces cyaneogriseus subsp. noncyanogenus</name>
    <dbReference type="NCBI Taxonomy" id="477245"/>
    <lineage>
        <taxon>Bacteria</taxon>
        <taxon>Bacillati</taxon>
        <taxon>Actinomycetota</taxon>
        <taxon>Actinomycetes</taxon>
        <taxon>Kitasatosporales</taxon>
        <taxon>Streptomycetaceae</taxon>
        <taxon>Streptomyces</taxon>
    </lineage>
</organism>
<dbReference type="HOGENOM" id="CLU_069356_17_1_11"/>
<keyword evidence="3" id="KW-0804">Transcription</keyword>
<dbReference type="SUPFAM" id="SSF46689">
    <property type="entry name" value="Homeodomain-like"/>
    <property type="match status" value="1"/>
</dbReference>
<sequence length="210" mass="22553">MTGQRSDARRNYQRILAVAEAEVAAQGAEASLEQIARIAGVGSATVRRHFPTRRALLEAVFQERIEGLCERARRLSAAGDGRTALLEWLHALVLYAVSARGFANTLSYEPPAEEPSPHSCGNKIAAAGTPLLQRAIRDKAVAPHVTFHDLLTLAVGIALATEHHKDPETQADRLFRLAVEGLSPEHGIAEVSENSGSSVLVTESVPNGRL</sequence>
<dbReference type="PROSITE" id="PS50977">
    <property type="entry name" value="HTH_TETR_2"/>
    <property type="match status" value="1"/>
</dbReference>
<evidence type="ECO:0000256" key="2">
    <source>
        <dbReference type="ARBA" id="ARBA00023125"/>
    </source>
</evidence>
<dbReference type="PANTHER" id="PTHR30055:SF234">
    <property type="entry name" value="HTH-TYPE TRANSCRIPTIONAL REGULATOR BETI"/>
    <property type="match status" value="1"/>
</dbReference>
<keyword evidence="7" id="KW-1185">Reference proteome</keyword>
<dbReference type="Pfam" id="PF00440">
    <property type="entry name" value="TetR_N"/>
    <property type="match status" value="1"/>
</dbReference>
<dbReference type="KEGG" id="scw:TU94_00575"/>
<feature type="domain" description="HTH tetR-type" evidence="5">
    <location>
        <begin position="9"/>
        <end position="68"/>
    </location>
</feature>
<protein>
    <submittedName>
        <fullName evidence="6">TetR family transcriptional regulator</fullName>
    </submittedName>
</protein>
<dbReference type="GO" id="GO:0000976">
    <property type="term" value="F:transcription cis-regulatory region binding"/>
    <property type="evidence" value="ECO:0007669"/>
    <property type="project" value="TreeGrafter"/>
</dbReference>
<dbReference type="SUPFAM" id="SSF48498">
    <property type="entry name" value="Tetracyclin repressor-like, C-terminal domain"/>
    <property type="match status" value="1"/>
</dbReference>
<evidence type="ECO:0000313" key="6">
    <source>
        <dbReference type="EMBL" id="AJP00267.1"/>
    </source>
</evidence>
<evidence type="ECO:0000256" key="1">
    <source>
        <dbReference type="ARBA" id="ARBA00023015"/>
    </source>
</evidence>
<dbReference type="Pfam" id="PF21597">
    <property type="entry name" value="TetR_C_43"/>
    <property type="match status" value="1"/>
</dbReference>
<dbReference type="InterPro" id="IPR050109">
    <property type="entry name" value="HTH-type_TetR-like_transc_reg"/>
</dbReference>
<dbReference type="OrthoDB" id="9795011at2"/>
<reference evidence="6 7" key="1">
    <citation type="submission" date="2015-02" db="EMBL/GenBank/DDBJ databases">
        <title>Genome sequence of thermotolerant Streptomyces cyaneogriseus subsp. Noncyanogenus NMWT1, the producer of nematocidal antibiotics nemadectin.</title>
        <authorList>
            <person name="Wang H."/>
            <person name="Li C."/>
            <person name="Xiang W."/>
            <person name="Wang X."/>
        </authorList>
    </citation>
    <scope>NUCLEOTIDE SEQUENCE [LARGE SCALE GENOMIC DNA]</scope>
    <source>
        <strain evidence="6 7">NMWT 1</strain>
    </source>
</reference>
<keyword evidence="1" id="KW-0805">Transcription regulation</keyword>
<dbReference type="InterPro" id="IPR009057">
    <property type="entry name" value="Homeodomain-like_sf"/>
</dbReference>
<proteinExistence type="predicted"/>
<accession>A0A0C5FKK8</accession>
<evidence type="ECO:0000259" key="5">
    <source>
        <dbReference type="PROSITE" id="PS50977"/>
    </source>
</evidence>
<feature type="DNA-binding region" description="H-T-H motif" evidence="4">
    <location>
        <begin position="31"/>
        <end position="50"/>
    </location>
</feature>
<gene>
    <name evidence="6" type="ORF">TU94_00575</name>
</gene>
<dbReference type="AlphaFoldDB" id="A0A0C5FKK8"/>
<evidence type="ECO:0000256" key="4">
    <source>
        <dbReference type="PROSITE-ProRule" id="PRU00335"/>
    </source>
</evidence>
<dbReference type="InterPro" id="IPR001647">
    <property type="entry name" value="HTH_TetR"/>
</dbReference>
<dbReference type="RefSeq" id="WP_044378100.1">
    <property type="nucleotide sequence ID" value="NZ_CP010849.1"/>
</dbReference>
<evidence type="ECO:0000313" key="7">
    <source>
        <dbReference type="Proteomes" id="UP000032234"/>
    </source>
</evidence>
<dbReference type="InterPro" id="IPR049445">
    <property type="entry name" value="TetR_SbtR-like_C"/>
</dbReference>
<dbReference type="EMBL" id="CP010849">
    <property type="protein sequence ID" value="AJP00267.1"/>
    <property type="molecule type" value="Genomic_DNA"/>
</dbReference>
<evidence type="ECO:0000256" key="3">
    <source>
        <dbReference type="ARBA" id="ARBA00023163"/>
    </source>
</evidence>
<dbReference type="Proteomes" id="UP000032234">
    <property type="component" value="Chromosome"/>
</dbReference>
<keyword evidence="2 4" id="KW-0238">DNA-binding</keyword>